<feature type="compositionally biased region" description="Basic residues" evidence="1">
    <location>
        <begin position="362"/>
        <end position="373"/>
    </location>
</feature>
<protein>
    <recommendedName>
        <fullName evidence="4">BTB domain-containing protein</fullName>
    </recommendedName>
</protein>
<accession>A0A2H3GAZ8</accession>
<evidence type="ECO:0008006" key="4">
    <source>
        <dbReference type="Google" id="ProtNLM"/>
    </source>
</evidence>
<comment type="caution">
    <text evidence="2">The sequence shown here is derived from an EMBL/GenBank/DDBJ whole genome shotgun (WGS) entry which is preliminary data.</text>
</comment>
<dbReference type="STRING" id="327505.A0A2H3GAZ8"/>
<dbReference type="EMBL" id="MABQ02000013">
    <property type="protein sequence ID" value="PCD21492.1"/>
    <property type="molecule type" value="Genomic_DNA"/>
</dbReference>
<evidence type="ECO:0000313" key="2">
    <source>
        <dbReference type="EMBL" id="PCD21492.1"/>
    </source>
</evidence>
<reference evidence="2 3" key="1">
    <citation type="journal article" date="2016" name="Environ. Microbiol.">
        <title>Effector profiles distinguish formae speciales of Fusarium oxysporum.</title>
        <authorList>
            <person name="van Dam P."/>
            <person name="Fokkens L."/>
            <person name="Schmidt S.M."/>
            <person name="Linmans J.H."/>
            <person name="Kistler H.C."/>
            <person name="Ma L.J."/>
            <person name="Rep M."/>
        </authorList>
    </citation>
    <scope>NUCLEOTIDE SEQUENCE [LARGE SCALE GENOMIC DNA]</scope>
    <source>
        <strain evidence="2 3">Forc016</strain>
    </source>
</reference>
<reference evidence="2 3" key="2">
    <citation type="journal article" date="2017" name="Sci. Rep.">
        <title>A mobile pathogenicity chromosome in Fusarium oxysporum for infection of multiple cucurbit species.</title>
        <authorList>
            <person name="van Dam P."/>
            <person name="Fokkens L."/>
            <person name="Ayukawa Y."/>
            <person name="van der Gragt M."/>
            <person name="Ter Horst A."/>
            <person name="Brankovics B."/>
            <person name="Houterman P.M."/>
            <person name="Arie T."/>
            <person name="Rep M."/>
        </authorList>
    </citation>
    <scope>NUCLEOTIDE SEQUENCE [LARGE SCALE GENOMIC DNA]</scope>
    <source>
        <strain evidence="2 3">Forc016</strain>
    </source>
</reference>
<evidence type="ECO:0000256" key="1">
    <source>
        <dbReference type="SAM" id="MobiDB-lite"/>
    </source>
</evidence>
<evidence type="ECO:0000313" key="3">
    <source>
        <dbReference type="Proteomes" id="UP000219602"/>
    </source>
</evidence>
<dbReference type="Proteomes" id="UP000219602">
    <property type="component" value="Unassembled WGS sequence"/>
</dbReference>
<sequence length="373" mass="42734">MSDRDAMATYRLQQATVCICESQPTTRFLVGRSAKEHNVPSKLLVDGFTGCKSLFEAPKKAWINPEVVLEDCTEDTFKRFWQALLTADYDEAMPKEIPPAETTALDLLQNHILQNSPFAPTSEPSPVAYISQPPLVKEEGNCRDSWAAHKADDEVNIPHKLPYSIRSYRKAWDTFRTPKFHPYSLEECQHTLRHGAITFFLSRHWKSSSCPSGTKWKPKKYDDLGKSYLPVFMSHFELFKIANELGFEMICKVSLHRLTATLCSYTVHEQGIPDLVHLVREVYGNTKPGNPARTLILDFIACFYEHICSNDSFVLASREVDDLLRDVSNIMRERYLPTTDLVKKRKMSEKASDSTIQPSASRVRRHKRTNQED</sequence>
<proteinExistence type="predicted"/>
<gene>
    <name evidence="2" type="ORF">AU210_016454</name>
</gene>
<dbReference type="AlphaFoldDB" id="A0A2H3GAZ8"/>
<name>A0A2H3GAZ8_FUSOX</name>
<organism evidence="2 3">
    <name type="scientific">Fusarium oxysporum f. sp. radicis-cucumerinum</name>
    <dbReference type="NCBI Taxonomy" id="327505"/>
    <lineage>
        <taxon>Eukaryota</taxon>
        <taxon>Fungi</taxon>
        <taxon>Dikarya</taxon>
        <taxon>Ascomycota</taxon>
        <taxon>Pezizomycotina</taxon>
        <taxon>Sordariomycetes</taxon>
        <taxon>Hypocreomycetidae</taxon>
        <taxon>Hypocreales</taxon>
        <taxon>Nectriaceae</taxon>
        <taxon>Fusarium</taxon>
        <taxon>Fusarium oxysporum species complex</taxon>
    </lineage>
</organism>
<feature type="region of interest" description="Disordered" evidence="1">
    <location>
        <begin position="345"/>
        <end position="373"/>
    </location>
</feature>